<evidence type="ECO:0000256" key="1">
    <source>
        <dbReference type="ARBA" id="ARBA00022491"/>
    </source>
</evidence>
<feature type="region of interest" description="Disordered" evidence="4">
    <location>
        <begin position="142"/>
        <end position="193"/>
    </location>
</feature>
<feature type="region of interest" description="Disordered" evidence="4">
    <location>
        <begin position="1"/>
        <end position="38"/>
    </location>
</feature>
<keyword evidence="2" id="KW-0805">Transcription regulation</keyword>
<dbReference type="OrthoDB" id="653455at2759"/>
<comment type="caution">
    <text evidence="5">The sequence shown here is derived from an EMBL/GenBank/DDBJ whole genome shotgun (WGS) entry which is preliminary data.</text>
</comment>
<keyword evidence="1" id="KW-0678">Repressor</keyword>
<organism evidence="5 6">
    <name type="scientific">Coptis chinensis</name>
    <dbReference type="NCBI Taxonomy" id="261450"/>
    <lineage>
        <taxon>Eukaryota</taxon>
        <taxon>Viridiplantae</taxon>
        <taxon>Streptophyta</taxon>
        <taxon>Embryophyta</taxon>
        <taxon>Tracheophyta</taxon>
        <taxon>Spermatophyta</taxon>
        <taxon>Magnoliopsida</taxon>
        <taxon>Ranunculales</taxon>
        <taxon>Ranunculaceae</taxon>
        <taxon>Coptidoideae</taxon>
        <taxon>Coptis</taxon>
    </lineage>
</organism>
<dbReference type="Proteomes" id="UP000631114">
    <property type="component" value="Unassembled WGS sequence"/>
</dbReference>
<protein>
    <submittedName>
        <fullName evidence="5">Uncharacterized protein</fullName>
    </submittedName>
</protein>
<name>A0A835M1Z1_9MAGN</name>
<evidence type="ECO:0000313" key="5">
    <source>
        <dbReference type="EMBL" id="KAF9613432.1"/>
    </source>
</evidence>
<dbReference type="PANTHER" id="PTHR33388">
    <property type="entry name" value="OS01G0212500 PROTEIN"/>
    <property type="match status" value="1"/>
</dbReference>
<evidence type="ECO:0000256" key="3">
    <source>
        <dbReference type="ARBA" id="ARBA00023163"/>
    </source>
</evidence>
<dbReference type="GO" id="GO:0003700">
    <property type="term" value="F:DNA-binding transcription factor activity"/>
    <property type="evidence" value="ECO:0007669"/>
    <property type="project" value="InterPro"/>
</dbReference>
<sequence>MGSSHFGELILGNGKPGSSKKGKKKSDKPKQPQRGLGVAQLEKIRLHNQMSSGLLPAVHAPYATHHINQEQDSRASAAYSSLIASSSFSHPSLPPTGFGFPPNVMMGMGEMEPRDMRYADPQSSTPTRWNYNNGIIENQYPNQPDMNKPIFSLQMEHDSAQNKRRKARGDSMGSCSQNSDSSETQEIDLELRL</sequence>
<accession>A0A835M1Z1</accession>
<dbReference type="PANTHER" id="PTHR33388:SF18">
    <property type="entry name" value="PROTEIN SPEAR1"/>
    <property type="match status" value="1"/>
</dbReference>
<evidence type="ECO:0000256" key="2">
    <source>
        <dbReference type="ARBA" id="ARBA00023015"/>
    </source>
</evidence>
<evidence type="ECO:0000313" key="6">
    <source>
        <dbReference type="Proteomes" id="UP000631114"/>
    </source>
</evidence>
<keyword evidence="3" id="KW-0804">Transcription</keyword>
<feature type="compositionally biased region" description="Acidic residues" evidence="4">
    <location>
        <begin position="183"/>
        <end position="193"/>
    </location>
</feature>
<feature type="compositionally biased region" description="Basic residues" evidence="4">
    <location>
        <begin position="18"/>
        <end position="27"/>
    </location>
</feature>
<dbReference type="InterPro" id="IPR040356">
    <property type="entry name" value="SPEAR"/>
</dbReference>
<reference evidence="5 6" key="1">
    <citation type="submission" date="2020-10" db="EMBL/GenBank/DDBJ databases">
        <title>The Coptis chinensis genome and diversification of protoberbering-type alkaloids.</title>
        <authorList>
            <person name="Wang B."/>
            <person name="Shu S."/>
            <person name="Song C."/>
            <person name="Liu Y."/>
        </authorList>
    </citation>
    <scope>NUCLEOTIDE SEQUENCE [LARGE SCALE GENOMIC DNA]</scope>
    <source>
        <strain evidence="5">HL-2020</strain>
        <tissue evidence="5">Leaf</tissue>
    </source>
</reference>
<evidence type="ECO:0000256" key="4">
    <source>
        <dbReference type="SAM" id="MobiDB-lite"/>
    </source>
</evidence>
<gene>
    <name evidence="5" type="ORF">IFM89_008262</name>
</gene>
<dbReference type="EMBL" id="JADFTS010000003">
    <property type="protein sequence ID" value="KAF9613432.1"/>
    <property type="molecule type" value="Genomic_DNA"/>
</dbReference>
<keyword evidence="6" id="KW-1185">Reference proteome</keyword>
<feature type="compositionally biased region" description="Polar residues" evidence="4">
    <location>
        <begin position="173"/>
        <end position="182"/>
    </location>
</feature>
<dbReference type="AlphaFoldDB" id="A0A835M1Z1"/>
<proteinExistence type="predicted"/>